<dbReference type="Proteomes" id="UP001056855">
    <property type="component" value="Chromosome"/>
</dbReference>
<proteinExistence type="predicted"/>
<dbReference type="KEGG" id="sawl:NGM29_02760"/>
<name>A0A9E7NA29_9EURY</name>
<dbReference type="RefSeq" id="WP_254158785.1">
    <property type="nucleotide sequence ID" value="NZ_CP100355.1"/>
</dbReference>
<evidence type="ECO:0000256" key="1">
    <source>
        <dbReference type="SAM" id="MobiDB-lite"/>
    </source>
</evidence>
<gene>
    <name evidence="2" type="ORF">NGM29_02760</name>
</gene>
<reference evidence="2" key="1">
    <citation type="submission" date="2022-06" db="EMBL/GenBank/DDBJ databases">
        <title>Diverse halophilic archaea isolated from saline environments.</title>
        <authorList>
            <person name="Cui H.-L."/>
        </authorList>
    </citation>
    <scope>NUCLEOTIDE SEQUENCE</scope>
    <source>
        <strain evidence="2">WLHS1</strain>
    </source>
</reference>
<evidence type="ECO:0000313" key="3">
    <source>
        <dbReference type="Proteomes" id="UP001056855"/>
    </source>
</evidence>
<sequence length="143" mass="16488">MDPDDENADDAKATDLELSDAEKDALHDLQLAVEHLHRGYGALLECHHEVGHAMDQIADAEDRLREAGHETWANDLRDEYLPAGSIGDRWTYELIEEFSDGFLRELTDFEASVRDELADGQGHVTEREQQRRWRERAEGWEDE</sequence>
<dbReference type="AlphaFoldDB" id="A0A9E7NA29"/>
<protein>
    <submittedName>
        <fullName evidence="2">Uncharacterized protein</fullName>
    </submittedName>
</protein>
<dbReference type="EMBL" id="CP100355">
    <property type="protein sequence ID" value="UTF54225.1"/>
    <property type="molecule type" value="Genomic_DNA"/>
</dbReference>
<feature type="region of interest" description="Disordered" evidence="1">
    <location>
        <begin position="117"/>
        <end position="143"/>
    </location>
</feature>
<dbReference type="GeneID" id="73288932"/>
<organism evidence="2 3">
    <name type="scientific">Natronosalvus rutilus</name>
    <dbReference type="NCBI Taxonomy" id="2953753"/>
    <lineage>
        <taxon>Archaea</taxon>
        <taxon>Methanobacteriati</taxon>
        <taxon>Methanobacteriota</taxon>
        <taxon>Stenosarchaea group</taxon>
        <taxon>Halobacteria</taxon>
        <taxon>Halobacteriales</taxon>
        <taxon>Natrialbaceae</taxon>
        <taxon>Natronosalvus</taxon>
    </lineage>
</organism>
<evidence type="ECO:0000313" key="2">
    <source>
        <dbReference type="EMBL" id="UTF54225.1"/>
    </source>
</evidence>
<accession>A0A9E7NA29</accession>
<keyword evidence="3" id="KW-1185">Reference proteome</keyword>
<feature type="compositionally biased region" description="Basic and acidic residues" evidence="1">
    <location>
        <begin position="124"/>
        <end position="143"/>
    </location>
</feature>